<reference evidence="7 8" key="1">
    <citation type="submission" date="2016-04" db="EMBL/GenBank/DDBJ databases">
        <title>Evolutionary innovation and constraint leading to complex multicellularity in the Ascomycota.</title>
        <authorList>
            <person name="Cisse O."/>
            <person name="Nguyen A."/>
            <person name="Hewitt D.A."/>
            <person name="Jedd G."/>
            <person name="Stajich J.E."/>
        </authorList>
    </citation>
    <scope>NUCLEOTIDE SEQUENCE [LARGE SCALE GENOMIC DNA]</scope>
    <source>
        <strain evidence="7 8">DAH-3</strain>
    </source>
</reference>
<evidence type="ECO:0000256" key="1">
    <source>
        <dbReference type="ARBA" id="ARBA00022737"/>
    </source>
</evidence>
<dbReference type="PROSITE" id="PS50088">
    <property type="entry name" value="ANK_REPEAT"/>
    <property type="match status" value="1"/>
</dbReference>
<dbReference type="InterPro" id="IPR014756">
    <property type="entry name" value="Ig_E-set"/>
</dbReference>
<dbReference type="Pfam" id="PF01833">
    <property type="entry name" value="TIG"/>
    <property type="match status" value="1"/>
</dbReference>
<organism evidence="7 8">
    <name type="scientific">Neolecta irregularis (strain DAH-3)</name>
    <dbReference type="NCBI Taxonomy" id="1198029"/>
    <lineage>
        <taxon>Eukaryota</taxon>
        <taxon>Fungi</taxon>
        <taxon>Dikarya</taxon>
        <taxon>Ascomycota</taxon>
        <taxon>Taphrinomycotina</taxon>
        <taxon>Neolectales</taxon>
        <taxon>Neolectaceae</taxon>
        <taxon>Neolecta</taxon>
    </lineage>
</organism>
<keyword evidence="5" id="KW-1133">Transmembrane helix</keyword>
<dbReference type="SMART" id="SM00248">
    <property type="entry name" value="ANK"/>
    <property type="match status" value="3"/>
</dbReference>
<dbReference type="SUPFAM" id="SSF81296">
    <property type="entry name" value="E set domains"/>
    <property type="match status" value="1"/>
</dbReference>
<keyword evidence="1" id="KW-0677">Repeat</keyword>
<keyword evidence="2 3" id="KW-0040">ANK repeat</keyword>
<dbReference type="STRING" id="1198029.A0A1U7LQ96"/>
<dbReference type="Gene3D" id="1.25.40.20">
    <property type="entry name" value="Ankyrin repeat-containing domain"/>
    <property type="match status" value="1"/>
</dbReference>
<dbReference type="InterPro" id="IPR013783">
    <property type="entry name" value="Ig-like_fold"/>
</dbReference>
<comment type="caution">
    <text evidence="7">The sequence shown here is derived from an EMBL/GenBank/DDBJ whole genome shotgun (WGS) entry which is preliminary data.</text>
</comment>
<dbReference type="Proteomes" id="UP000186594">
    <property type="component" value="Unassembled WGS sequence"/>
</dbReference>
<dbReference type="PROSITE" id="PS50297">
    <property type="entry name" value="ANK_REP_REGION"/>
    <property type="match status" value="1"/>
</dbReference>
<feature type="domain" description="IPT/TIG" evidence="6">
    <location>
        <begin position="337"/>
        <end position="417"/>
    </location>
</feature>
<accession>A0A1U7LQ96</accession>
<feature type="compositionally biased region" description="Basic residues" evidence="4">
    <location>
        <begin position="241"/>
        <end position="254"/>
    </location>
</feature>
<evidence type="ECO:0000256" key="3">
    <source>
        <dbReference type="PROSITE-ProRule" id="PRU00023"/>
    </source>
</evidence>
<feature type="compositionally biased region" description="Low complexity" evidence="4">
    <location>
        <begin position="26"/>
        <end position="39"/>
    </location>
</feature>
<keyword evidence="5" id="KW-0472">Membrane</keyword>
<dbReference type="OrthoDB" id="71307at2759"/>
<keyword evidence="5" id="KW-0812">Transmembrane</keyword>
<feature type="repeat" description="ANK" evidence="3">
    <location>
        <begin position="493"/>
        <end position="525"/>
    </location>
</feature>
<dbReference type="InterPro" id="IPR036770">
    <property type="entry name" value="Ankyrin_rpt-contain_sf"/>
</dbReference>
<dbReference type="PANTHER" id="PTHR24198:SF165">
    <property type="entry name" value="ANKYRIN REPEAT-CONTAINING PROTEIN-RELATED"/>
    <property type="match status" value="1"/>
</dbReference>
<feature type="region of interest" description="Disordered" evidence="4">
    <location>
        <begin position="238"/>
        <end position="262"/>
    </location>
</feature>
<feature type="region of interest" description="Disordered" evidence="4">
    <location>
        <begin position="26"/>
        <end position="55"/>
    </location>
</feature>
<dbReference type="SMART" id="SM00429">
    <property type="entry name" value="IPT"/>
    <property type="match status" value="1"/>
</dbReference>
<keyword evidence="8" id="KW-1185">Reference proteome</keyword>
<proteinExistence type="predicted"/>
<dbReference type="InterPro" id="IPR002909">
    <property type="entry name" value="IPT_dom"/>
</dbReference>
<dbReference type="SUPFAM" id="SSF48403">
    <property type="entry name" value="Ankyrin repeat"/>
    <property type="match status" value="1"/>
</dbReference>
<feature type="transmembrane region" description="Helical" evidence="5">
    <location>
        <begin position="780"/>
        <end position="798"/>
    </location>
</feature>
<evidence type="ECO:0000256" key="5">
    <source>
        <dbReference type="SAM" id="Phobius"/>
    </source>
</evidence>
<sequence length="818" mass="91008">MASSQTWTPFMIPVISQLDSPSLSFHSSSNSSCSRSSPSSPFPLHPPNTEPSSRYSLHLSGISPQNAKSRVETQTRVVLTLHDQYGHRDSFYHTLRIPPLLLAKDGKNKTTFKKPSTVAHVPPERILYLQASVTCSADPNKALLVCDTCVRRELFRANRKKGGAQTESALQLEKKFLIINCSESLLFEDGQVEFPMRITCYSRHHDEKEGFKVTFQFTNHLGEVIASQTCPPIMITDDHKTAKRSQARPSKKRKNTDDSDSSASYAYGSLKMTAVSQTPAISLISSPNSVSELSLFDLQPMNIPPYHVHPSTPAFDTMNLTQISPSLQESYFQEFVDPRIVKVIPSEGPVTGGIEVTVLGERFHPGCLVIFGGRIATTDFFSETTLTCILPPSAIPGPVLVQLKNYDSVQPGSFIYRKDSDRALLELALQIIGQRATGKLEDVINIAMHIVSQQPLPVPENFYSNQEEYLLKALAVLDSPSPFDVQIDMRTTTGHTLLHFVCYNRLYKLLPLLLRHGASPHVKDRNGFRPLHYAAWRNSSESVEILLCVSNIWARTKTGDTALDLARLAGATDVERLILRKSPSEGNFNRSSSFPTLQVLVNDDDSDSSSSSKSCTQFHDPATSFISHPVSRRASFANQPRIAPITRPHSRTGTSSSPAVSTCLTNTQTDKAEATAAVVDEQVQQRVKDIFNTMWLSLARSSDILRRPGDYIPQAIPAFWSEPPPQYQEVVTRSSFKSHFSKSWLGGKSENLSTQGSVEDDEESVVRAAYLIRQSTKDRMVFFFWLPVLIVSIALLYYTGSFRTTFTIYSPPTTYPET</sequence>
<dbReference type="CDD" id="cd00102">
    <property type="entry name" value="IPT"/>
    <property type="match status" value="1"/>
</dbReference>
<dbReference type="InterPro" id="IPR057962">
    <property type="entry name" value="SPT23_MGA2_DBD"/>
</dbReference>
<evidence type="ECO:0000313" key="8">
    <source>
        <dbReference type="Proteomes" id="UP000186594"/>
    </source>
</evidence>
<evidence type="ECO:0000256" key="2">
    <source>
        <dbReference type="ARBA" id="ARBA00023043"/>
    </source>
</evidence>
<dbReference type="AlphaFoldDB" id="A0A1U7LQ96"/>
<dbReference type="PANTHER" id="PTHR24198">
    <property type="entry name" value="ANKYRIN REPEAT AND PROTEIN KINASE DOMAIN-CONTAINING PROTEIN"/>
    <property type="match status" value="1"/>
</dbReference>
<dbReference type="Gene3D" id="2.60.40.10">
    <property type="entry name" value="Immunoglobulins"/>
    <property type="match status" value="1"/>
</dbReference>
<evidence type="ECO:0000259" key="6">
    <source>
        <dbReference type="SMART" id="SM00429"/>
    </source>
</evidence>
<evidence type="ECO:0000313" key="7">
    <source>
        <dbReference type="EMBL" id="OLL24835.1"/>
    </source>
</evidence>
<evidence type="ECO:0000256" key="4">
    <source>
        <dbReference type="SAM" id="MobiDB-lite"/>
    </source>
</evidence>
<dbReference type="InterPro" id="IPR002110">
    <property type="entry name" value="Ankyrin_rpt"/>
</dbReference>
<dbReference type="Pfam" id="PF12796">
    <property type="entry name" value="Ank_2"/>
    <property type="match status" value="1"/>
</dbReference>
<dbReference type="Pfam" id="PF25603">
    <property type="entry name" value="SPT23_MGA2_DBD"/>
    <property type="match status" value="1"/>
</dbReference>
<gene>
    <name evidence="7" type="ORF">NEOLI_003687</name>
</gene>
<feature type="compositionally biased region" description="Pro residues" evidence="4">
    <location>
        <begin position="40"/>
        <end position="49"/>
    </location>
</feature>
<protein>
    <submittedName>
        <fullName evidence="7">Protein SPT23</fullName>
    </submittedName>
</protein>
<name>A0A1U7LQ96_NEOID</name>
<dbReference type="EMBL" id="LXFE01000598">
    <property type="protein sequence ID" value="OLL24835.1"/>
    <property type="molecule type" value="Genomic_DNA"/>
</dbReference>